<proteinExistence type="predicted"/>
<sequence length="112" mass="12983">MFGEDEASCYPCLSTLGKGTYWYPNYPFFLFVDAVTTCKTFSGKRSETIVVYIQVTIRSKKIFKEERLRRLNEEIDKNQSLKDMKRAFMVVGPDSGVCERFNLHDASDPKTF</sequence>
<gene>
    <name evidence="1" type="ORF">PHPALM_4516</name>
</gene>
<keyword evidence="2" id="KW-1185">Reference proteome</keyword>
<dbReference type="Proteomes" id="UP000237271">
    <property type="component" value="Unassembled WGS sequence"/>
</dbReference>
<dbReference type="OrthoDB" id="101269at2759"/>
<organism evidence="1 2">
    <name type="scientific">Phytophthora palmivora</name>
    <dbReference type="NCBI Taxonomy" id="4796"/>
    <lineage>
        <taxon>Eukaryota</taxon>
        <taxon>Sar</taxon>
        <taxon>Stramenopiles</taxon>
        <taxon>Oomycota</taxon>
        <taxon>Peronosporomycetes</taxon>
        <taxon>Peronosporales</taxon>
        <taxon>Peronosporaceae</taxon>
        <taxon>Phytophthora</taxon>
    </lineage>
</organism>
<evidence type="ECO:0000313" key="2">
    <source>
        <dbReference type="Proteomes" id="UP000237271"/>
    </source>
</evidence>
<accession>A0A2P4YJN3</accession>
<dbReference type="EMBL" id="NCKW01002202">
    <property type="protein sequence ID" value="POM78014.1"/>
    <property type="molecule type" value="Genomic_DNA"/>
</dbReference>
<comment type="caution">
    <text evidence="1">The sequence shown here is derived from an EMBL/GenBank/DDBJ whole genome shotgun (WGS) entry which is preliminary data.</text>
</comment>
<reference evidence="1 2" key="1">
    <citation type="journal article" date="2017" name="Genome Biol. Evol.">
        <title>Phytophthora megakarya and P. palmivora, closely related causal agents of cacao black pod rot, underwent increases in genome sizes and gene numbers by different mechanisms.</title>
        <authorList>
            <person name="Ali S.S."/>
            <person name="Shao J."/>
            <person name="Lary D.J."/>
            <person name="Kronmiller B."/>
            <person name="Shen D."/>
            <person name="Strem M.D."/>
            <person name="Amoako-Attah I."/>
            <person name="Akrofi A.Y."/>
            <person name="Begoude B.A."/>
            <person name="Ten Hoopen G.M."/>
            <person name="Coulibaly K."/>
            <person name="Kebe B.I."/>
            <person name="Melnick R.L."/>
            <person name="Guiltinan M.J."/>
            <person name="Tyler B.M."/>
            <person name="Meinhardt L.W."/>
            <person name="Bailey B.A."/>
        </authorList>
    </citation>
    <scope>NUCLEOTIDE SEQUENCE [LARGE SCALE GENOMIC DNA]</scope>
    <source>
        <strain evidence="2">sbr112.9</strain>
    </source>
</reference>
<dbReference type="AlphaFoldDB" id="A0A2P4YJN3"/>
<evidence type="ECO:0000313" key="1">
    <source>
        <dbReference type="EMBL" id="POM78014.1"/>
    </source>
</evidence>
<name>A0A2P4YJN3_9STRA</name>
<protein>
    <submittedName>
        <fullName evidence="1">Crinkler (CRN) family protein</fullName>
    </submittedName>
</protein>